<dbReference type="EMBL" id="PGFF01000001">
    <property type="protein sequence ID" value="PJJ71218.1"/>
    <property type="molecule type" value="Genomic_DNA"/>
</dbReference>
<evidence type="ECO:0000313" key="12">
    <source>
        <dbReference type="EMBL" id="PJJ71218.1"/>
    </source>
</evidence>
<dbReference type="InterPro" id="IPR000412">
    <property type="entry name" value="ABC_2_transport"/>
</dbReference>
<dbReference type="GO" id="GO:0015920">
    <property type="term" value="P:lipopolysaccharide transport"/>
    <property type="evidence" value="ECO:0007669"/>
    <property type="project" value="TreeGrafter"/>
</dbReference>
<organism evidence="12 13">
    <name type="scientific">Diaminobutyricimonas aerilata</name>
    <dbReference type="NCBI Taxonomy" id="1162967"/>
    <lineage>
        <taxon>Bacteria</taxon>
        <taxon>Bacillati</taxon>
        <taxon>Actinomycetota</taxon>
        <taxon>Actinomycetes</taxon>
        <taxon>Micrococcales</taxon>
        <taxon>Microbacteriaceae</taxon>
        <taxon>Diaminobutyricimonas</taxon>
    </lineage>
</organism>
<reference evidence="12 13" key="1">
    <citation type="submission" date="2017-11" db="EMBL/GenBank/DDBJ databases">
        <title>Genomic Encyclopedia of Archaeal and Bacterial Type Strains, Phase II (KMG-II): From Individual Species to Whole Genera.</title>
        <authorList>
            <person name="Goeker M."/>
        </authorList>
    </citation>
    <scope>NUCLEOTIDE SEQUENCE [LARGE SCALE GENOMIC DNA]</scope>
    <source>
        <strain evidence="12 13">DSM 27393</strain>
    </source>
</reference>
<dbReference type="OrthoDB" id="9789409at2"/>
<comment type="subcellular location">
    <subcellularLocation>
        <location evidence="1">Cell inner membrane</location>
        <topology evidence="1">Multi-pass membrane protein</topology>
    </subcellularLocation>
    <subcellularLocation>
        <location evidence="10">Cell membrane</location>
        <topology evidence="10">Multi-pass membrane protein</topology>
    </subcellularLocation>
</comment>
<dbReference type="InterPro" id="IPR013525">
    <property type="entry name" value="ABC2_TM"/>
</dbReference>
<keyword evidence="4 10" id="KW-1003">Cell membrane</keyword>
<proteinExistence type="inferred from homology"/>
<keyword evidence="3 10" id="KW-0813">Transport</keyword>
<feature type="domain" description="ABC transmembrane type-2" evidence="11">
    <location>
        <begin position="31"/>
        <end position="270"/>
    </location>
</feature>
<dbReference type="AlphaFoldDB" id="A0A2M9CH53"/>
<evidence type="ECO:0000256" key="6">
    <source>
        <dbReference type="ARBA" id="ARBA00022692"/>
    </source>
</evidence>
<keyword evidence="13" id="KW-1185">Reference proteome</keyword>
<evidence type="ECO:0000256" key="2">
    <source>
        <dbReference type="ARBA" id="ARBA00007783"/>
    </source>
</evidence>
<evidence type="ECO:0000256" key="5">
    <source>
        <dbReference type="ARBA" id="ARBA00022519"/>
    </source>
</evidence>
<gene>
    <name evidence="12" type="ORF">CLV46_0760</name>
</gene>
<dbReference type="PRINTS" id="PR00164">
    <property type="entry name" value="ABC2TRNSPORT"/>
</dbReference>
<evidence type="ECO:0000256" key="4">
    <source>
        <dbReference type="ARBA" id="ARBA00022475"/>
    </source>
</evidence>
<keyword evidence="6 10" id="KW-0812">Transmembrane</keyword>
<dbReference type="PANTHER" id="PTHR30413">
    <property type="entry name" value="INNER MEMBRANE TRANSPORT PERMEASE"/>
    <property type="match status" value="1"/>
</dbReference>
<keyword evidence="9" id="KW-0046">Antibiotic resistance</keyword>
<evidence type="ECO:0000256" key="10">
    <source>
        <dbReference type="RuleBase" id="RU361157"/>
    </source>
</evidence>
<accession>A0A2M9CH53</accession>
<evidence type="ECO:0000256" key="7">
    <source>
        <dbReference type="ARBA" id="ARBA00022989"/>
    </source>
</evidence>
<dbReference type="GO" id="GO:0043190">
    <property type="term" value="C:ATP-binding cassette (ABC) transporter complex"/>
    <property type="evidence" value="ECO:0007669"/>
    <property type="project" value="InterPro"/>
</dbReference>
<keyword evidence="5" id="KW-0997">Cell inner membrane</keyword>
<dbReference type="GO" id="GO:0046677">
    <property type="term" value="P:response to antibiotic"/>
    <property type="evidence" value="ECO:0007669"/>
    <property type="project" value="UniProtKB-KW"/>
</dbReference>
<evidence type="ECO:0000256" key="9">
    <source>
        <dbReference type="ARBA" id="ARBA00023251"/>
    </source>
</evidence>
<evidence type="ECO:0000256" key="8">
    <source>
        <dbReference type="ARBA" id="ARBA00023136"/>
    </source>
</evidence>
<dbReference type="PANTHER" id="PTHR30413:SF8">
    <property type="entry name" value="TRANSPORT PERMEASE PROTEIN"/>
    <property type="match status" value="1"/>
</dbReference>
<dbReference type="GO" id="GO:0140359">
    <property type="term" value="F:ABC-type transporter activity"/>
    <property type="evidence" value="ECO:0007669"/>
    <property type="project" value="InterPro"/>
</dbReference>
<evidence type="ECO:0000259" key="11">
    <source>
        <dbReference type="PROSITE" id="PS51012"/>
    </source>
</evidence>
<evidence type="ECO:0000313" key="13">
    <source>
        <dbReference type="Proteomes" id="UP000228758"/>
    </source>
</evidence>
<evidence type="ECO:0000256" key="1">
    <source>
        <dbReference type="ARBA" id="ARBA00004429"/>
    </source>
</evidence>
<dbReference type="InterPro" id="IPR047817">
    <property type="entry name" value="ABC2_TM_bact-type"/>
</dbReference>
<comment type="similarity">
    <text evidence="2 10">Belongs to the ABC-2 integral membrane protein family.</text>
</comment>
<feature type="transmembrane region" description="Helical" evidence="10">
    <location>
        <begin position="69"/>
        <end position="89"/>
    </location>
</feature>
<dbReference type="Pfam" id="PF01061">
    <property type="entry name" value="ABC2_membrane"/>
    <property type="match status" value="1"/>
</dbReference>
<comment type="caution">
    <text evidence="12">The sequence shown here is derived from an EMBL/GenBank/DDBJ whole genome shotgun (WGS) entry which is preliminary data.</text>
</comment>
<protein>
    <recommendedName>
        <fullName evidence="10">Transport permease protein</fullName>
    </recommendedName>
</protein>
<feature type="transmembrane region" description="Helical" evidence="10">
    <location>
        <begin position="149"/>
        <end position="173"/>
    </location>
</feature>
<feature type="transmembrane region" description="Helical" evidence="10">
    <location>
        <begin position="180"/>
        <end position="198"/>
    </location>
</feature>
<dbReference type="RefSeq" id="WP_100363542.1">
    <property type="nucleotide sequence ID" value="NZ_PGFF01000001.1"/>
</dbReference>
<evidence type="ECO:0000256" key="3">
    <source>
        <dbReference type="ARBA" id="ARBA00022448"/>
    </source>
</evidence>
<dbReference type="PROSITE" id="PS51012">
    <property type="entry name" value="ABC_TM2"/>
    <property type="match status" value="1"/>
</dbReference>
<sequence>MSYLTEILSSRELLINLTRREIQGKYKRTIFGQLWSLVNPLAMMLVYTLVFAFILRVQPDPGDPSGIDVFAVWLLCGLLPWTFFSSVVTSGMGSLVGNVGLIQKVYFSRIVLPVSAAASIAFNWAFEMGVLLVVLLVCGAFVLPWIPALIVIMALLAVFAIGIALMLSIANVYFRDTQHLLAIVMQLWLYLTPVIYPISLLESQSDEIGGLWGSGVTLLDIYRLNPMERFTEVFRNVLYDNRWPEVGDVLYCVGAAAVSLAIGMFVFRRNEKKLAEAL</sequence>
<name>A0A2M9CH53_9MICO</name>
<feature type="transmembrane region" description="Helical" evidence="10">
    <location>
        <begin position="34"/>
        <end position="57"/>
    </location>
</feature>
<feature type="transmembrane region" description="Helical" evidence="10">
    <location>
        <begin position="248"/>
        <end position="267"/>
    </location>
</feature>
<dbReference type="Proteomes" id="UP000228758">
    <property type="component" value="Unassembled WGS sequence"/>
</dbReference>
<keyword evidence="7 10" id="KW-1133">Transmembrane helix</keyword>
<keyword evidence="8 10" id="KW-0472">Membrane</keyword>
<feature type="transmembrane region" description="Helical" evidence="10">
    <location>
        <begin position="110"/>
        <end position="143"/>
    </location>
</feature>